<feature type="non-terminal residue" evidence="3">
    <location>
        <position position="1"/>
    </location>
</feature>
<organism evidence="3 4">
    <name type="scientific">candidate division WOR-1 bacterium RIFCSPHIGHO2_01_FULL_53_15</name>
    <dbReference type="NCBI Taxonomy" id="1802564"/>
    <lineage>
        <taxon>Bacteria</taxon>
        <taxon>Bacillati</taxon>
        <taxon>Saganbacteria</taxon>
    </lineage>
</organism>
<dbReference type="PANTHER" id="PTHR39517">
    <property type="entry name" value="SLL0192 PROTEIN"/>
    <property type="match status" value="1"/>
</dbReference>
<dbReference type="InterPro" id="IPR029044">
    <property type="entry name" value="Nucleotide-diphossugar_trans"/>
</dbReference>
<dbReference type="InterPro" id="IPR019994">
    <property type="entry name" value="Lipid-A-disac_synthase-rel_put"/>
</dbReference>
<dbReference type="Pfam" id="PF00535">
    <property type="entry name" value="Glycos_transf_2"/>
    <property type="match status" value="1"/>
</dbReference>
<keyword evidence="1" id="KW-0472">Membrane</keyword>
<evidence type="ECO:0000259" key="2">
    <source>
        <dbReference type="Pfam" id="PF00535"/>
    </source>
</evidence>
<reference evidence="3 4" key="1">
    <citation type="journal article" date="2016" name="Nat. Commun.">
        <title>Thousands of microbial genomes shed light on interconnected biogeochemical processes in an aquifer system.</title>
        <authorList>
            <person name="Anantharaman K."/>
            <person name="Brown C.T."/>
            <person name="Hug L.A."/>
            <person name="Sharon I."/>
            <person name="Castelle C.J."/>
            <person name="Probst A.J."/>
            <person name="Thomas B.C."/>
            <person name="Singh A."/>
            <person name="Wilkins M.J."/>
            <person name="Karaoz U."/>
            <person name="Brodie E.L."/>
            <person name="Williams K.H."/>
            <person name="Hubbard S.S."/>
            <person name="Banfield J.F."/>
        </authorList>
    </citation>
    <scope>NUCLEOTIDE SEQUENCE [LARGE SCALE GENOMIC DNA]</scope>
</reference>
<evidence type="ECO:0000256" key="1">
    <source>
        <dbReference type="SAM" id="Phobius"/>
    </source>
</evidence>
<comment type="caution">
    <text evidence="3">The sequence shown here is derived from an EMBL/GenBank/DDBJ whole genome shotgun (WGS) entry which is preliminary data.</text>
</comment>
<dbReference type="Gene3D" id="3.90.550.10">
    <property type="entry name" value="Spore Coat Polysaccharide Biosynthesis Protein SpsA, Chain A"/>
    <property type="match status" value="1"/>
</dbReference>
<gene>
    <name evidence="3" type="ORF">A2625_00205</name>
</gene>
<dbReference type="CDD" id="cd04186">
    <property type="entry name" value="GT_2_like_c"/>
    <property type="match status" value="1"/>
</dbReference>
<sequence>IIVNYNNRGFLKDCLDSIYNSTRRVSFEIIFVDNHSSDNSVEFVRHTYPKVQVIENPANFGFCRANNQGLKIYRGKYALLLNTDTVVKDGAFDRLVEFMDTHPEAGACGPKLLNTDGTPQHQGGLFNKRFWLSKTPVAVDYVIGACLMVRREVIDKVGGLDENFFFSNEDLDWCRRLRAAGWRIYFVPEAKVTHFGGYTIKKFNQKIFVEGFRGGLYFAKKHYGSFVYQIYRALLAVAMLIAALFSLLFYPLLKNKQKLPAFIQIFSICLTGKLTPYPIPHAPSLLLISNGHAEDLAAAAIGAEIRNSLPEIELRALPLVGLGKAYDKQSIPNLGLKKILPSGGFAKEGLAHFLQDLAAGLFGQFTKQIAILRAEAKNADLIVAVGDAYVVALCGLFGRKPLLFVDGPKSVRIEGYWPIEKWLLKKYCQKVVVQDKETADYLIKNGIPAEYLGSWIMDYVPVTGEDFGIAKDKTVIGILPGTREEAYDNLLLCLNLFDEIRGENMVGLVASTLDKEKIGKQAASLGWAFSPLNEHSLTGKLVSKKGSTVLIAEGKFGDVCLRSKLIIGLAGIANEQAAAFGKPVVCFSGSGAQTTLRRWQEIHKITGDSMLILPGNIKQKTEKILELLHDEKRLAEMGRLGKASKPQWGGVKRISAAALTMIRAFSHSP</sequence>
<dbReference type="AlphaFoldDB" id="A0A1F4Q1Q7"/>
<evidence type="ECO:0000313" key="4">
    <source>
        <dbReference type="Proteomes" id="UP000178724"/>
    </source>
</evidence>
<evidence type="ECO:0000313" key="3">
    <source>
        <dbReference type="EMBL" id="OGB89973.1"/>
    </source>
</evidence>
<dbReference type="PANTHER" id="PTHR39517:SF1">
    <property type="entry name" value="LIPID-A-DISACCHARIDE SYNTHASE"/>
    <property type="match status" value="1"/>
</dbReference>
<dbReference type="EMBL" id="METM01000017">
    <property type="protein sequence ID" value="OGB89973.1"/>
    <property type="molecule type" value="Genomic_DNA"/>
</dbReference>
<accession>A0A1F4Q1Q7</accession>
<dbReference type="NCBIfam" id="TIGR03492">
    <property type="entry name" value="lipid-A-disaccharide synthase-related protein"/>
    <property type="match status" value="1"/>
</dbReference>
<proteinExistence type="predicted"/>
<dbReference type="SUPFAM" id="SSF53756">
    <property type="entry name" value="UDP-Glycosyltransferase/glycogen phosphorylase"/>
    <property type="match status" value="1"/>
</dbReference>
<keyword evidence="1" id="KW-1133">Transmembrane helix</keyword>
<feature type="transmembrane region" description="Helical" evidence="1">
    <location>
        <begin position="230"/>
        <end position="253"/>
    </location>
</feature>
<keyword evidence="1" id="KW-0812">Transmembrane</keyword>
<dbReference type="SUPFAM" id="SSF53448">
    <property type="entry name" value="Nucleotide-diphospho-sugar transferases"/>
    <property type="match status" value="1"/>
</dbReference>
<name>A0A1F4Q1Q7_UNCSA</name>
<dbReference type="InterPro" id="IPR001173">
    <property type="entry name" value="Glyco_trans_2-like"/>
</dbReference>
<dbReference type="Proteomes" id="UP000178724">
    <property type="component" value="Unassembled WGS sequence"/>
</dbReference>
<protein>
    <recommendedName>
        <fullName evidence="2">Glycosyltransferase 2-like domain-containing protein</fullName>
    </recommendedName>
</protein>
<feature type="domain" description="Glycosyltransferase 2-like" evidence="2">
    <location>
        <begin position="1"/>
        <end position="157"/>
    </location>
</feature>